<evidence type="ECO:0000256" key="3">
    <source>
        <dbReference type="ARBA" id="ARBA00016923"/>
    </source>
</evidence>
<dbReference type="EMBL" id="JAKZGP010000004">
    <property type="protein sequence ID" value="MCH7408382.1"/>
    <property type="molecule type" value="Genomic_DNA"/>
</dbReference>
<evidence type="ECO:0000256" key="8">
    <source>
        <dbReference type="ARBA" id="ARBA00024799"/>
    </source>
</evidence>
<evidence type="ECO:0000256" key="7">
    <source>
        <dbReference type="ARBA" id="ARBA00022917"/>
    </source>
</evidence>
<evidence type="ECO:0000256" key="4">
    <source>
        <dbReference type="ARBA" id="ARBA00022598"/>
    </source>
</evidence>
<dbReference type="NCBIfam" id="NF004012">
    <property type="entry name" value="PRK05477.1-2"/>
    <property type="match status" value="1"/>
</dbReference>
<accession>A0ABS9UW52</accession>
<dbReference type="InterPro" id="IPR004413">
    <property type="entry name" value="GatB"/>
</dbReference>
<dbReference type="HAMAP" id="MF_00121">
    <property type="entry name" value="GatB"/>
    <property type="match status" value="1"/>
</dbReference>
<dbReference type="SUPFAM" id="SSF55931">
    <property type="entry name" value="Glutamine synthetase/guanido kinase"/>
    <property type="match status" value="1"/>
</dbReference>
<dbReference type="InterPro" id="IPR017958">
    <property type="entry name" value="Gln-tRNA_amidoTrfase_suB_CS"/>
</dbReference>
<protein>
    <recommendedName>
        <fullName evidence="3 11">Aspartyl/glutamyl-tRNA(Asn/Gln) amidotransferase subunit B</fullName>
        <shortName evidence="11">Asp/Glu-ADT subunit B</shortName>
        <ecNumber evidence="11">6.3.5.-</ecNumber>
    </recommendedName>
</protein>
<dbReference type="Pfam" id="PF02637">
    <property type="entry name" value="GatB_Yqey"/>
    <property type="match status" value="1"/>
</dbReference>
<dbReference type="PANTHER" id="PTHR11659">
    <property type="entry name" value="GLUTAMYL-TRNA GLN AMIDOTRANSFERASE SUBUNIT B MITOCHONDRIAL AND PROKARYOTIC PET112-RELATED"/>
    <property type="match status" value="1"/>
</dbReference>
<organism evidence="13 14">
    <name type="scientific">Belliella filtrata</name>
    <dbReference type="NCBI Taxonomy" id="2923435"/>
    <lineage>
        <taxon>Bacteria</taxon>
        <taxon>Pseudomonadati</taxon>
        <taxon>Bacteroidota</taxon>
        <taxon>Cytophagia</taxon>
        <taxon>Cytophagales</taxon>
        <taxon>Cyclobacteriaceae</taxon>
        <taxon>Belliella</taxon>
    </lineage>
</organism>
<evidence type="ECO:0000259" key="12">
    <source>
        <dbReference type="SMART" id="SM00845"/>
    </source>
</evidence>
<keyword evidence="6 11" id="KW-0067">ATP-binding</keyword>
<keyword evidence="7 11" id="KW-0648">Protein biosynthesis</keyword>
<dbReference type="Pfam" id="PF02934">
    <property type="entry name" value="GatB_N"/>
    <property type="match status" value="1"/>
</dbReference>
<dbReference type="InterPro" id="IPR042114">
    <property type="entry name" value="GatB_C_1"/>
</dbReference>
<comment type="catalytic activity">
    <reaction evidence="9 11">
        <text>L-aspartyl-tRNA(Asn) + L-glutamine + ATP + H2O = L-asparaginyl-tRNA(Asn) + L-glutamate + ADP + phosphate + 2 H(+)</text>
        <dbReference type="Rhea" id="RHEA:14513"/>
        <dbReference type="Rhea" id="RHEA-COMP:9674"/>
        <dbReference type="Rhea" id="RHEA-COMP:9677"/>
        <dbReference type="ChEBI" id="CHEBI:15377"/>
        <dbReference type="ChEBI" id="CHEBI:15378"/>
        <dbReference type="ChEBI" id="CHEBI:29985"/>
        <dbReference type="ChEBI" id="CHEBI:30616"/>
        <dbReference type="ChEBI" id="CHEBI:43474"/>
        <dbReference type="ChEBI" id="CHEBI:58359"/>
        <dbReference type="ChEBI" id="CHEBI:78515"/>
        <dbReference type="ChEBI" id="CHEBI:78516"/>
        <dbReference type="ChEBI" id="CHEBI:456216"/>
    </reaction>
</comment>
<keyword evidence="5 11" id="KW-0547">Nucleotide-binding</keyword>
<dbReference type="PANTHER" id="PTHR11659:SF0">
    <property type="entry name" value="GLUTAMYL-TRNA(GLN) AMIDOTRANSFERASE SUBUNIT B, MITOCHONDRIAL"/>
    <property type="match status" value="1"/>
</dbReference>
<comment type="similarity">
    <text evidence="1 11">Belongs to the GatB/GatE family. GatB subfamily.</text>
</comment>
<dbReference type="InterPro" id="IPR023168">
    <property type="entry name" value="GatB_Yqey_C_2"/>
</dbReference>
<evidence type="ECO:0000256" key="2">
    <source>
        <dbReference type="ARBA" id="ARBA00011123"/>
    </source>
</evidence>
<dbReference type="Gene3D" id="1.10.150.380">
    <property type="entry name" value="GatB domain, N-terminal subdomain"/>
    <property type="match status" value="1"/>
</dbReference>
<proteinExistence type="inferred from homology"/>
<evidence type="ECO:0000313" key="14">
    <source>
        <dbReference type="Proteomes" id="UP001165489"/>
    </source>
</evidence>
<evidence type="ECO:0000256" key="9">
    <source>
        <dbReference type="ARBA" id="ARBA00047380"/>
    </source>
</evidence>
<dbReference type="SUPFAM" id="SSF89095">
    <property type="entry name" value="GatB/YqeY motif"/>
    <property type="match status" value="1"/>
</dbReference>
<evidence type="ECO:0000256" key="1">
    <source>
        <dbReference type="ARBA" id="ARBA00005306"/>
    </source>
</evidence>
<dbReference type="PROSITE" id="PS01234">
    <property type="entry name" value="GATB"/>
    <property type="match status" value="1"/>
</dbReference>
<evidence type="ECO:0000313" key="13">
    <source>
        <dbReference type="EMBL" id="MCH7408382.1"/>
    </source>
</evidence>
<dbReference type="InterPro" id="IPR018027">
    <property type="entry name" value="Asn/Gln_amidotransferase"/>
</dbReference>
<dbReference type="InterPro" id="IPR017959">
    <property type="entry name" value="Asn/Gln-tRNA_amidoTrfase_suB/E"/>
</dbReference>
<evidence type="ECO:0000256" key="5">
    <source>
        <dbReference type="ARBA" id="ARBA00022741"/>
    </source>
</evidence>
<comment type="subunit">
    <text evidence="2 11">Heterotrimer of A, B and C subunits.</text>
</comment>
<name>A0ABS9UW52_9BACT</name>
<dbReference type="NCBIfam" id="TIGR00133">
    <property type="entry name" value="gatB"/>
    <property type="match status" value="1"/>
</dbReference>
<dbReference type="NCBIfam" id="NF004014">
    <property type="entry name" value="PRK05477.1-4"/>
    <property type="match status" value="1"/>
</dbReference>
<gene>
    <name evidence="11 13" type="primary">gatB</name>
    <name evidence="13" type="ORF">MM239_03155</name>
</gene>
<dbReference type="InterPro" id="IPR014746">
    <property type="entry name" value="Gln_synth/guanido_kin_cat_dom"/>
</dbReference>
<feature type="domain" description="Asn/Gln amidotransferase" evidence="12">
    <location>
        <begin position="335"/>
        <end position="484"/>
    </location>
</feature>
<evidence type="ECO:0000256" key="6">
    <source>
        <dbReference type="ARBA" id="ARBA00022840"/>
    </source>
</evidence>
<reference evidence="13" key="1">
    <citation type="submission" date="2022-03" db="EMBL/GenBank/DDBJ databases">
        <title>De novo assembled genomes of Belliella spp. (Cyclobacteriaceae) strains.</title>
        <authorList>
            <person name="Szabo A."/>
            <person name="Korponai K."/>
            <person name="Felfoldi T."/>
        </authorList>
    </citation>
    <scope>NUCLEOTIDE SEQUENCE</scope>
    <source>
        <strain evidence="13">DSM 111904</strain>
    </source>
</reference>
<comment type="catalytic activity">
    <reaction evidence="10 11">
        <text>L-glutamyl-tRNA(Gln) + L-glutamine + ATP + H2O = L-glutaminyl-tRNA(Gln) + L-glutamate + ADP + phosphate + H(+)</text>
        <dbReference type="Rhea" id="RHEA:17521"/>
        <dbReference type="Rhea" id="RHEA-COMP:9681"/>
        <dbReference type="Rhea" id="RHEA-COMP:9684"/>
        <dbReference type="ChEBI" id="CHEBI:15377"/>
        <dbReference type="ChEBI" id="CHEBI:15378"/>
        <dbReference type="ChEBI" id="CHEBI:29985"/>
        <dbReference type="ChEBI" id="CHEBI:30616"/>
        <dbReference type="ChEBI" id="CHEBI:43474"/>
        <dbReference type="ChEBI" id="CHEBI:58359"/>
        <dbReference type="ChEBI" id="CHEBI:78520"/>
        <dbReference type="ChEBI" id="CHEBI:78521"/>
        <dbReference type="ChEBI" id="CHEBI:456216"/>
    </reaction>
</comment>
<comment type="caution">
    <text evidence="13">The sequence shown here is derived from an EMBL/GenBank/DDBJ whole genome shotgun (WGS) entry which is preliminary data.</text>
</comment>
<dbReference type="InterPro" id="IPR006075">
    <property type="entry name" value="Asn/Gln-tRNA_Trfase_suB/E_cat"/>
</dbReference>
<keyword evidence="4 11" id="KW-0436">Ligase</keyword>
<dbReference type="EC" id="6.3.5.-" evidence="11"/>
<sequence>MLSAEIKDKYELVVGLEVHAQLLTKSKMYTSDSTEFGNLPNTHISVITLGHPGTLPKVNKRAVEFAVKMGIACDSEITRKNIFARKNYFYPDLPKGYQITQDKNPICVGGQVPLTLPDGTAKSVTLTRIHMEEDAGKSMHLAGEVDTLVDYNRAGVPLIEIVSEPDIRSSEEAYAFLVEIKKLVRYLDICDGNMEEGSLRCDANISVRLHGAAEYGKKVEVKNMNSFRNVARAIEHELERQIIMIEAGEEIISETRTFDATTGTTASMRTKEDLNDYRYFPEPDLSPVVVSEEWLESVKAEMPALPRELHAKFVNEYGLPEYDAGVLTDSKEIALFFNELCEATSNYKAASNWMMGPVKSYLNELTLHINDFPISPSRLAELIGIIDEGKINFSVASQKVYPIMLKDSNKSPLAIAQDLNLIQESDEGSLKPIVEQVLSENAAKVEEYRSGKKGLMGMFMGQVMKKSQGKADPKVATKILMELLEN</sequence>
<comment type="function">
    <text evidence="8 11">Allows the formation of correctly charged Asn-tRNA(Asn) or Gln-tRNA(Gln) through the transamidation of misacylated Asp-tRNA(Asn) or Glu-tRNA(Gln) in organisms which lack either or both of asparaginyl-tRNA or glutaminyl-tRNA synthetases. The reaction takes place in the presence of glutamine and ATP through an activated phospho-Asp-tRNA(Asn) or phospho-Glu-tRNA(Gln).</text>
</comment>
<dbReference type="RefSeq" id="WP_241346533.1">
    <property type="nucleotide sequence ID" value="NZ_JAKZGP010000004.1"/>
</dbReference>
<keyword evidence="14" id="KW-1185">Reference proteome</keyword>
<dbReference type="InterPro" id="IPR003789">
    <property type="entry name" value="Asn/Gln_tRNA_amidoTrase-B-like"/>
</dbReference>
<dbReference type="Proteomes" id="UP001165489">
    <property type="component" value="Unassembled WGS sequence"/>
</dbReference>
<dbReference type="SMART" id="SM00845">
    <property type="entry name" value="GatB_Yqey"/>
    <property type="match status" value="1"/>
</dbReference>
<evidence type="ECO:0000256" key="11">
    <source>
        <dbReference type="HAMAP-Rule" id="MF_00121"/>
    </source>
</evidence>
<dbReference type="Gene3D" id="1.10.10.410">
    <property type="match status" value="1"/>
</dbReference>
<evidence type="ECO:0000256" key="10">
    <source>
        <dbReference type="ARBA" id="ARBA00047913"/>
    </source>
</evidence>